<dbReference type="InterPro" id="IPR006143">
    <property type="entry name" value="RND_pump_MFP"/>
</dbReference>
<evidence type="ECO:0000313" key="6">
    <source>
        <dbReference type="EMBL" id="MDN3705604.1"/>
    </source>
</evidence>
<dbReference type="RefSeq" id="WP_290361767.1">
    <property type="nucleotide sequence ID" value="NZ_JAUFQU010000001.1"/>
</dbReference>
<dbReference type="InterPro" id="IPR058647">
    <property type="entry name" value="BSH_CzcB-like"/>
</dbReference>
<protein>
    <submittedName>
        <fullName evidence="6">Efflux RND transporter periplasmic adaptor subunit</fullName>
    </submittedName>
</protein>
<dbReference type="SUPFAM" id="SSF111369">
    <property type="entry name" value="HlyD-like secretion proteins"/>
    <property type="match status" value="1"/>
</dbReference>
<dbReference type="EMBL" id="JAUFQU010000001">
    <property type="protein sequence ID" value="MDN3705604.1"/>
    <property type="molecule type" value="Genomic_DNA"/>
</dbReference>
<keyword evidence="2" id="KW-0813">Transport</keyword>
<dbReference type="Gene3D" id="2.40.50.100">
    <property type="match status" value="1"/>
</dbReference>
<accession>A0ABT8CM64</accession>
<comment type="caution">
    <text evidence="6">The sequence shown here is derived from an EMBL/GenBank/DDBJ whole genome shotgun (WGS) entry which is preliminary data.</text>
</comment>
<dbReference type="InterPro" id="IPR051909">
    <property type="entry name" value="MFP_Cation_Efflux"/>
</dbReference>
<organism evidence="6 7">
    <name type="scientific">Paenimyroides ceti</name>
    <dbReference type="NCBI Taxonomy" id="395087"/>
    <lineage>
        <taxon>Bacteria</taxon>
        <taxon>Pseudomonadati</taxon>
        <taxon>Bacteroidota</taxon>
        <taxon>Flavobacteriia</taxon>
        <taxon>Flavobacteriales</taxon>
        <taxon>Flavobacteriaceae</taxon>
        <taxon>Paenimyroides</taxon>
    </lineage>
</organism>
<comment type="similarity">
    <text evidence="1">Belongs to the membrane fusion protein (MFP) (TC 8.A.1) family.</text>
</comment>
<gene>
    <name evidence="6" type="ORF">QW060_00460</name>
</gene>
<evidence type="ECO:0000256" key="1">
    <source>
        <dbReference type="ARBA" id="ARBA00009477"/>
    </source>
</evidence>
<evidence type="ECO:0000256" key="3">
    <source>
        <dbReference type="SAM" id="Coils"/>
    </source>
</evidence>
<dbReference type="NCBIfam" id="TIGR01730">
    <property type="entry name" value="RND_mfp"/>
    <property type="match status" value="1"/>
</dbReference>
<feature type="domain" description="CzcB-like barrel-sandwich hybrid" evidence="5">
    <location>
        <begin position="80"/>
        <end position="213"/>
    </location>
</feature>
<sequence>MKKQLIYSSLLCTVLLLNSCRNTTEATTELPATPEYCLHKDFKELIATETLQKRAIAETLTLTGNIAYNENDVVAFKSLLGGVVENVAFELGDYVKKGQVLATVRSSELNEITQEKRSLVNRISFLHHELKTKQSLLQDGMISSSEYENAKTEYENAKVEMQRIDQNLSMYNATSDSGLFQIKAPKEGYIVQKEISMGLNISALEEPLFTISNLNQIWVMVNIYATNLQHVKEGAAVKVRTLAYPDDLFDGKIDKIYNVFDDSERVLKARVLLQNTALKLKPGMSADIIIEKNPSSETAIAIPNDDIVFSNNKQYVIIYKSDCDLEIRLVKPYASNLEYTYVLENFKEGEKVISKNELLLFEELNK</sequence>
<name>A0ABT8CM64_9FLAO</name>
<evidence type="ECO:0000313" key="7">
    <source>
        <dbReference type="Proteomes" id="UP001242368"/>
    </source>
</evidence>
<evidence type="ECO:0000256" key="2">
    <source>
        <dbReference type="ARBA" id="ARBA00022448"/>
    </source>
</evidence>
<dbReference type="PANTHER" id="PTHR30097">
    <property type="entry name" value="CATION EFFLUX SYSTEM PROTEIN CUSB"/>
    <property type="match status" value="1"/>
</dbReference>
<dbReference type="InterPro" id="IPR058792">
    <property type="entry name" value="Beta-barrel_RND_2"/>
</dbReference>
<proteinExistence type="inferred from homology"/>
<dbReference type="PANTHER" id="PTHR30097:SF4">
    <property type="entry name" value="SLR6042 PROTEIN"/>
    <property type="match status" value="1"/>
</dbReference>
<evidence type="ECO:0000259" key="4">
    <source>
        <dbReference type="Pfam" id="PF25954"/>
    </source>
</evidence>
<dbReference type="Gene3D" id="2.40.420.20">
    <property type="match status" value="1"/>
</dbReference>
<keyword evidence="7" id="KW-1185">Reference proteome</keyword>
<feature type="domain" description="CusB-like beta-barrel" evidence="4">
    <location>
        <begin position="216"/>
        <end position="291"/>
    </location>
</feature>
<dbReference type="Pfam" id="PF25973">
    <property type="entry name" value="BSH_CzcB"/>
    <property type="match status" value="1"/>
</dbReference>
<dbReference type="Gene3D" id="2.40.30.170">
    <property type="match status" value="1"/>
</dbReference>
<reference evidence="7" key="1">
    <citation type="journal article" date="2019" name="Int. J. Syst. Evol. Microbiol.">
        <title>The Global Catalogue of Microorganisms (GCM) 10K type strain sequencing project: providing services to taxonomists for standard genome sequencing and annotation.</title>
        <authorList>
            <consortium name="The Broad Institute Genomics Platform"/>
            <consortium name="The Broad Institute Genome Sequencing Center for Infectious Disease"/>
            <person name="Wu L."/>
            <person name="Ma J."/>
        </authorList>
    </citation>
    <scope>NUCLEOTIDE SEQUENCE [LARGE SCALE GENOMIC DNA]</scope>
    <source>
        <strain evidence="7">CECT 7184</strain>
    </source>
</reference>
<keyword evidence="3" id="KW-0175">Coiled coil</keyword>
<dbReference type="Pfam" id="PF25954">
    <property type="entry name" value="Beta-barrel_RND_2"/>
    <property type="match status" value="1"/>
</dbReference>
<evidence type="ECO:0000259" key="5">
    <source>
        <dbReference type="Pfam" id="PF25973"/>
    </source>
</evidence>
<dbReference type="Proteomes" id="UP001242368">
    <property type="component" value="Unassembled WGS sequence"/>
</dbReference>
<feature type="coiled-coil region" evidence="3">
    <location>
        <begin position="147"/>
        <end position="174"/>
    </location>
</feature>